<evidence type="ECO:0000256" key="3">
    <source>
        <dbReference type="SAM" id="Phobius"/>
    </source>
</evidence>
<evidence type="ECO:0000313" key="5">
    <source>
        <dbReference type="Proteomes" id="UP000176863"/>
    </source>
</evidence>
<dbReference type="AlphaFoldDB" id="A0A1F6CUM8"/>
<organism evidence="4 5">
    <name type="scientific">Candidatus Kaiserbacteria bacterium RIFCSPHIGHO2_01_FULL_53_29</name>
    <dbReference type="NCBI Taxonomy" id="1798480"/>
    <lineage>
        <taxon>Bacteria</taxon>
        <taxon>Candidatus Kaiseribacteriota</taxon>
    </lineage>
</organism>
<dbReference type="SUPFAM" id="SSF63817">
    <property type="entry name" value="Sortase"/>
    <property type="match status" value="1"/>
</dbReference>
<feature type="transmembrane region" description="Helical" evidence="3">
    <location>
        <begin position="12"/>
        <end position="38"/>
    </location>
</feature>
<keyword evidence="1" id="KW-0378">Hydrolase</keyword>
<dbReference type="EMBL" id="MFKT01000026">
    <property type="protein sequence ID" value="OGG52572.1"/>
    <property type="molecule type" value="Genomic_DNA"/>
</dbReference>
<keyword evidence="3" id="KW-1133">Transmembrane helix</keyword>
<name>A0A1F6CUM8_9BACT</name>
<proteinExistence type="predicted"/>
<keyword evidence="3" id="KW-0472">Membrane</keyword>
<dbReference type="InterPro" id="IPR005754">
    <property type="entry name" value="Sortase"/>
</dbReference>
<feature type="compositionally biased region" description="Polar residues" evidence="2">
    <location>
        <begin position="78"/>
        <end position="88"/>
    </location>
</feature>
<dbReference type="Proteomes" id="UP000176863">
    <property type="component" value="Unassembled WGS sequence"/>
</dbReference>
<dbReference type="STRING" id="1798480.A2851_00635"/>
<dbReference type="GO" id="GO:0016787">
    <property type="term" value="F:hydrolase activity"/>
    <property type="evidence" value="ECO:0007669"/>
    <property type="project" value="UniProtKB-KW"/>
</dbReference>
<accession>A0A1F6CUM8</accession>
<comment type="caution">
    <text evidence="4">The sequence shown here is derived from an EMBL/GenBank/DDBJ whole genome shotgun (WGS) entry which is preliminary data.</text>
</comment>
<dbReference type="NCBIfam" id="TIGR01076">
    <property type="entry name" value="sortase_fam"/>
    <property type="match status" value="1"/>
</dbReference>
<gene>
    <name evidence="4" type="ORF">A2851_00635</name>
</gene>
<evidence type="ECO:0000256" key="1">
    <source>
        <dbReference type="ARBA" id="ARBA00022801"/>
    </source>
</evidence>
<evidence type="ECO:0008006" key="6">
    <source>
        <dbReference type="Google" id="ProtNLM"/>
    </source>
</evidence>
<dbReference type="Pfam" id="PF04203">
    <property type="entry name" value="Sortase"/>
    <property type="match status" value="1"/>
</dbReference>
<reference evidence="4 5" key="1">
    <citation type="journal article" date="2016" name="Nat. Commun.">
        <title>Thousands of microbial genomes shed light on interconnected biogeochemical processes in an aquifer system.</title>
        <authorList>
            <person name="Anantharaman K."/>
            <person name="Brown C.T."/>
            <person name="Hug L.A."/>
            <person name="Sharon I."/>
            <person name="Castelle C.J."/>
            <person name="Probst A.J."/>
            <person name="Thomas B.C."/>
            <person name="Singh A."/>
            <person name="Wilkins M.J."/>
            <person name="Karaoz U."/>
            <person name="Brodie E.L."/>
            <person name="Williams K.H."/>
            <person name="Hubbard S.S."/>
            <person name="Banfield J.F."/>
        </authorList>
    </citation>
    <scope>NUCLEOTIDE SEQUENCE [LARGE SCALE GENOMIC DNA]</scope>
</reference>
<protein>
    <recommendedName>
        <fullName evidence="6">Sortase</fullName>
    </recommendedName>
</protein>
<feature type="region of interest" description="Disordered" evidence="2">
    <location>
        <begin position="69"/>
        <end position="88"/>
    </location>
</feature>
<evidence type="ECO:0000313" key="4">
    <source>
        <dbReference type="EMBL" id="OGG52572.1"/>
    </source>
</evidence>
<sequence length="268" mass="29742">MLHKHHATEHLAGFLAGILLVGGILGGVSGLMGTSVLYRSDALGTRAIQNNLNPQQRQRLGISIANRRTRREKRQQESNRTVNDAGTTYPMKSNTYSFKGSTRWDVTLNTATLVYERLKISAPLGKPSLNNWKNQNWRGLEDQMQYLLLNGLALYPHSPELGAEGSLIVAGHSSPPTMEAIGSPYEEILSVLPQAAPGDTITLYDGGGGAFTYRVRETKIVPPTYTKILLQEKSKKELVLFTCYPIGTTRERFVVWADLIENEFVARK</sequence>
<dbReference type="Gene3D" id="2.40.260.10">
    <property type="entry name" value="Sortase"/>
    <property type="match status" value="1"/>
</dbReference>
<keyword evidence="3" id="KW-0812">Transmembrane</keyword>
<evidence type="ECO:0000256" key="2">
    <source>
        <dbReference type="SAM" id="MobiDB-lite"/>
    </source>
</evidence>
<dbReference type="InterPro" id="IPR023365">
    <property type="entry name" value="Sortase_dom-sf"/>
</dbReference>